<name>A0A192H5T3_9LACO</name>
<dbReference type="EMBL" id="CP014873">
    <property type="protein sequence ID" value="ANK63346.1"/>
    <property type="molecule type" value="Genomic_DNA"/>
</dbReference>
<evidence type="ECO:0000313" key="3">
    <source>
        <dbReference type="Proteomes" id="UP000078582"/>
    </source>
</evidence>
<gene>
    <name evidence="2" type="ORF">AYR53_11535</name>
</gene>
<proteinExistence type="predicted"/>
<feature type="region of interest" description="Disordered" evidence="1">
    <location>
        <begin position="1"/>
        <end position="20"/>
    </location>
</feature>
<protein>
    <submittedName>
        <fullName evidence="2">Uncharacterized protein</fullName>
    </submittedName>
</protein>
<dbReference type="RefSeq" id="WP_068280257.1">
    <property type="nucleotide sequence ID" value="NZ_CP014873.1"/>
</dbReference>
<accession>A0A192H5T3</accession>
<organism evidence="2 3">
    <name type="scientific">Loigolactobacillus backii</name>
    <dbReference type="NCBI Taxonomy" id="375175"/>
    <lineage>
        <taxon>Bacteria</taxon>
        <taxon>Bacillati</taxon>
        <taxon>Bacillota</taxon>
        <taxon>Bacilli</taxon>
        <taxon>Lactobacillales</taxon>
        <taxon>Lactobacillaceae</taxon>
        <taxon>Loigolactobacillus</taxon>
    </lineage>
</organism>
<dbReference type="Proteomes" id="UP000078582">
    <property type="component" value="Chromosome"/>
</dbReference>
<evidence type="ECO:0000256" key="1">
    <source>
        <dbReference type="SAM" id="MobiDB-lite"/>
    </source>
</evidence>
<feature type="compositionally biased region" description="Polar residues" evidence="1">
    <location>
        <begin position="1"/>
        <end position="14"/>
    </location>
</feature>
<dbReference type="STRING" id="375175.AYR53_11535"/>
<reference evidence="2 3" key="1">
    <citation type="submission" date="2016-03" db="EMBL/GenBank/DDBJ databases">
        <title>Pediococcus and Lactobacillus from brewery environment - whole genome sequencing and assembly.</title>
        <authorList>
            <person name="Behr J."/>
            <person name="Geissler A.J."/>
            <person name="Vogel R.F."/>
        </authorList>
    </citation>
    <scope>NUCLEOTIDE SEQUENCE [LARGE SCALE GENOMIC DNA]</scope>
    <source>
        <strain evidence="2 3">TMW 1.1989</strain>
    </source>
</reference>
<dbReference type="OrthoDB" id="2296896at2"/>
<keyword evidence="3" id="KW-1185">Reference proteome</keyword>
<evidence type="ECO:0000313" key="2">
    <source>
        <dbReference type="EMBL" id="ANK63346.1"/>
    </source>
</evidence>
<dbReference type="GeneID" id="42982894"/>
<sequence>MSVLINNQNSQESNHSWRDDLGSDMDKAKALLADTEISGTFIANTTGINRMNISNYRTGKTDVEKAKWEIVAKLARTYEANWIQEQIGDEMTEFVNFIKKFSRAVSKSANYVAKTDDKMADTIELLGNMTTSDIIQLIELYKNYIDED</sequence>
<dbReference type="AlphaFoldDB" id="A0A192H5T3"/>